<dbReference type="InterPro" id="IPR034904">
    <property type="entry name" value="FSCA_dom_sf"/>
</dbReference>
<dbReference type="GO" id="GO:0051536">
    <property type="term" value="F:iron-sulfur cluster binding"/>
    <property type="evidence" value="ECO:0007669"/>
    <property type="project" value="InterPro"/>
</dbReference>
<accession>A0A397BBV7</accession>
<reference evidence="4 5" key="1">
    <citation type="submission" date="2018-08" db="EMBL/GenBank/DDBJ databases">
        <title>Aphanomyces genome sequencing and annotation.</title>
        <authorList>
            <person name="Minardi D."/>
            <person name="Oidtmann B."/>
            <person name="Van Der Giezen M."/>
            <person name="Studholme D.J."/>
        </authorList>
    </citation>
    <scope>NUCLEOTIDE SEQUENCE [LARGE SCALE GENOMIC DNA]</scope>
    <source>
        <strain evidence="4 5">Yx</strain>
    </source>
</reference>
<dbReference type="Pfam" id="PF01106">
    <property type="entry name" value="NifU"/>
    <property type="match status" value="1"/>
</dbReference>
<proteinExistence type="inferred from homology"/>
<feature type="region of interest" description="Disordered" evidence="2">
    <location>
        <begin position="1"/>
        <end position="23"/>
    </location>
</feature>
<dbReference type="PANTHER" id="PTHR11178">
    <property type="entry name" value="IRON-SULFUR CLUSTER SCAFFOLD PROTEIN NFU-RELATED"/>
    <property type="match status" value="1"/>
</dbReference>
<comment type="caution">
    <text evidence="4">The sequence shown here is derived from an EMBL/GenBank/DDBJ whole genome shotgun (WGS) entry which is preliminary data.</text>
</comment>
<dbReference type="Proteomes" id="UP000266239">
    <property type="component" value="Unassembled WGS sequence"/>
</dbReference>
<dbReference type="GO" id="GO:0005739">
    <property type="term" value="C:mitochondrion"/>
    <property type="evidence" value="ECO:0007669"/>
    <property type="project" value="TreeGrafter"/>
</dbReference>
<evidence type="ECO:0000313" key="4">
    <source>
        <dbReference type="EMBL" id="RHY16168.1"/>
    </source>
</evidence>
<evidence type="ECO:0000259" key="3">
    <source>
        <dbReference type="SMART" id="SM00932"/>
    </source>
</evidence>
<dbReference type="AlphaFoldDB" id="A0A397BBV7"/>
<evidence type="ECO:0000313" key="5">
    <source>
        <dbReference type="Proteomes" id="UP000266239"/>
    </source>
</evidence>
<dbReference type="InterPro" id="IPR001075">
    <property type="entry name" value="NIF_FeS_clus_asmbl_NifU_C"/>
</dbReference>
<comment type="similarity">
    <text evidence="1">Belongs to the NifU family.</text>
</comment>
<dbReference type="GO" id="GO:0005506">
    <property type="term" value="F:iron ion binding"/>
    <property type="evidence" value="ECO:0007669"/>
    <property type="project" value="InterPro"/>
</dbReference>
<dbReference type="SUPFAM" id="SSF110836">
    <property type="entry name" value="Hypothetical protein SAV1430"/>
    <property type="match status" value="1"/>
</dbReference>
<dbReference type="Pfam" id="PF08712">
    <property type="entry name" value="Nfu_N"/>
    <property type="match status" value="1"/>
</dbReference>
<protein>
    <recommendedName>
        <fullName evidence="3">Scaffold protein Nfu/NifU N-terminal domain-containing protein</fullName>
    </recommendedName>
</protein>
<organism evidence="4 5">
    <name type="scientific">Aphanomyces astaci</name>
    <name type="common">Crayfish plague agent</name>
    <dbReference type="NCBI Taxonomy" id="112090"/>
    <lineage>
        <taxon>Eukaryota</taxon>
        <taxon>Sar</taxon>
        <taxon>Stramenopiles</taxon>
        <taxon>Oomycota</taxon>
        <taxon>Saprolegniomycetes</taxon>
        <taxon>Saprolegniales</taxon>
        <taxon>Verrucalvaceae</taxon>
        <taxon>Aphanomyces</taxon>
    </lineage>
</organism>
<feature type="domain" description="Scaffold protein Nfu/NifU N-terminal" evidence="3">
    <location>
        <begin position="105"/>
        <end position="196"/>
    </location>
</feature>
<dbReference type="InterPro" id="IPR036498">
    <property type="entry name" value="Nfu/NifU_N_sf"/>
</dbReference>
<dbReference type="VEuPathDB" id="FungiDB:H257_16981"/>
<dbReference type="PANTHER" id="PTHR11178:SF1">
    <property type="entry name" value="NFU1 IRON-SULFUR CLUSTER SCAFFOLD HOMOLOG, MITOCHONDRIAL"/>
    <property type="match status" value="1"/>
</dbReference>
<dbReference type="SMART" id="SM00932">
    <property type="entry name" value="Nfu_N"/>
    <property type="match status" value="1"/>
</dbReference>
<dbReference type="Gene3D" id="3.30.300.130">
    <property type="entry name" value="Fe-S cluster assembly (FSCA)"/>
    <property type="match status" value="1"/>
</dbReference>
<dbReference type="SUPFAM" id="SSF117916">
    <property type="entry name" value="Fe-S cluster assembly (FSCA) domain-like"/>
    <property type="match status" value="1"/>
</dbReference>
<dbReference type="GO" id="GO:0016226">
    <property type="term" value="P:iron-sulfur cluster assembly"/>
    <property type="evidence" value="ECO:0007669"/>
    <property type="project" value="InterPro"/>
</dbReference>
<dbReference type="EMBL" id="QUTA01005347">
    <property type="protein sequence ID" value="RHY16168.1"/>
    <property type="molecule type" value="Genomic_DNA"/>
</dbReference>
<name>A0A397BBV7_APHAT</name>
<evidence type="ECO:0000256" key="1">
    <source>
        <dbReference type="ARBA" id="ARBA00006420"/>
    </source>
</evidence>
<dbReference type="InterPro" id="IPR014824">
    <property type="entry name" value="Nfu/NifU_N"/>
</dbReference>
<dbReference type="Gene3D" id="3.30.1370.70">
    <property type="entry name" value="Scaffold protein Nfu/NifU, N-terminal domain"/>
    <property type="match status" value="1"/>
</dbReference>
<gene>
    <name evidence="4" type="ORF">DYB25_003505</name>
</gene>
<sequence length="338" mass="37255">MAIFAGALSPSSKQNAPNLPECDAPASSHQASWPIHGLGGLSQCCAVRALYPRAFVVVVTVGSIVVRQEERPSSFVVHRYLLGPCWCAIEGHDNNAVVSVRNMFIQTETTPNPQSLKFLPGRAVLDDRFSTGVDFTPKGPELRRSLLAKDLFAIDGIVRVFFGKDFISVTKKNDDIDWDVLRGQIFGTIMDFYASGKPIMTDEDVITDTTILDTDDEVVAMIKELLETRIRPAVQDDGGDIFFRYTSPSYRRRLTCVTLCRGFDEDRGIVKLQLAGSCAGCPSSSVTLKNGVENMLMHYIPEVRGIEEIVDDEDVKTVNESEFQTLEAKLRAAGIPSI</sequence>
<evidence type="ECO:0000256" key="2">
    <source>
        <dbReference type="SAM" id="MobiDB-lite"/>
    </source>
</evidence>